<dbReference type="EMBL" id="KN834355">
    <property type="protein sequence ID" value="KIK10937.1"/>
    <property type="molecule type" value="Genomic_DNA"/>
</dbReference>
<evidence type="ECO:0000313" key="2">
    <source>
        <dbReference type="EMBL" id="KIK10937.1"/>
    </source>
</evidence>
<sequence>MHIQPNNQGIIRCFKAHYRAKFIQRAIDLYESGTTPSLIYDIDQLEAMRLADEAWREVDTSTIRNCWCKAGILPDYQSNIPPIQPSLPISSLIHSTS</sequence>
<dbReference type="AlphaFoldDB" id="A0A0C9YKT8"/>
<dbReference type="Pfam" id="PF03184">
    <property type="entry name" value="DDE_1"/>
    <property type="match status" value="1"/>
</dbReference>
<dbReference type="HOGENOM" id="CLU_088458_4_0_1"/>
<organism evidence="2 3">
    <name type="scientific">Pisolithus microcarpus 441</name>
    <dbReference type="NCBI Taxonomy" id="765257"/>
    <lineage>
        <taxon>Eukaryota</taxon>
        <taxon>Fungi</taxon>
        <taxon>Dikarya</taxon>
        <taxon>Basidiomycota</taxon>
        <taxon>Agaricomycotina</taxon>
        <taxon>Agaricomycetes</taxon>
        <taxon>Agaricomycetidae</taxon>
        <taxon>Boletales</taxon>
        <taxon>Sclerodermatineae</taxon>
        <taxon>Pisolithaceae</taxon>
        <taxon>Pisolithus</taxon>
    </lineage>
</organism>
<proteinExistence type="predicted"/>
<feature type="domain" description="DDE-1" evidence="1">
    <location>
        <begin position="3"/>
        <end position="67"/>
    </location>
</feature>
<reference evidence="3" key="2">
    <citation type="submission" date="2015-01" db="EMBL/GenBank/DDBJ databases">
        <title>Evolutionary Origins and Diversification of the Mycorrhizal Mutualists.</title>
        <authorList>
            <consortium name="DOE Joint Genome Institute"/>
            <consortium name="Mycorrhizal Genomics Consortium"/>
            <person name="Kohler A."/>
            <person name="Kuo A."/>
            <person name="Nagy L.G."/>
            <person name="Floudas D."/>
            <person name="Copeland A."/>
            <person name="Barry K.W."/>
            <person name="Cichocki N."/>
            <person name="Veneault-Fourrey C."/>
            <person name="LaButti K."/>
            <person name="Lindquist E.A."/>
            <person name="Lipzen A."/>
            <person name="Lundell T."/>
            <person name="Morin E."/>
            <person name="Murat C."/>
            <person name="Riley R."/>
            <person name="Ohm R."/>
            <person name="Sun H."/>
            <person name="Tunlid A."/>
            <person name="Henrissat B."/>
            <person name="Grigoriev I.V."/>
            <person name="Hibbett D.S."/>
            <person name="Martin F."/>
        </authorList>
    </citation>
    <scope>NUCLEOTIDE SEQUENCE [LARGE SCALE GENOMIC DNA]</scope>
    <source>
        <strain evidence="3">441</strain>
    </source>
</reference>
<protein>
    <recommendedName>
        <fullName evidence="1">DDE-1 domain-containing protein</fullName>
    </recommendedName>
</protein>
<name>A0A0C9YKT8_9AGAM</name>
<feature type="non-terminal residue" evidence="2">
    <location>
        <position position="97"/>
    </location>
</feature>
<evidence type="ECO:0000259" key="1">
    <source>
        <dbReference type="Pfam" id="PF03184"/>
    </source>
</evidence>
<dbReference type="Proteomes" id="UP000054018">
    <property type="component" value="Unassembled WGS sequence"/>
</dbReference>
<dbReference type="GO" id="GO:0003676">
    <property type="term" value="F:nucleic acid binding"/>
    <property type="evidence" value="ECO:0007669"/>
    <property type="project" value="InterPro"/>
</dbReference>
<dbReference type="STRING" id="765257.A0A0C9YKT8"/>
<dbReference type="OrthoDB" id="162969at2759"/>
<accession>A0A0C9YKT8</accession>
<evidence type="ECO:0000313" key="3">
    <source>
        <dbReference type="Proteomes" id="UP000054018"/>
    </source>
</evidence>
<reference evidence="2 3" key="1">
    <citation type="submission" date="2014-04" db="EMBL/GenBank/DDBJ databases">
        <authorList>
            <consortium name="DOE Joint Genome Institute"/>
            <person name="Kuo A."/>
            <person name="Kohler A."/>
            <person name="Costa M.D."/>
            <person name="Nagy L.G."/>
            <person name="Floudas D."/>
            <person name="Copeland A."/>
            <person name="Barry K.W."/>
            <person name="Cichocki N."/>
            <person name="Veneault-Fourrey C."/>
            <person name="LaButti K."/>
            <person name="Lindquist E.A."/>
            <person name="Lipzen A."/>
            <person name="Lundell T."/>
            <person name="Morin E."/>
            <person name="Murat C."/>
            <person name="Sun H."/>
            <person name="Tunlid A."/>
            <person name="Henrissat B."/>
            <person name="Grigoriev I.V."/>
            <person name="Hibbett D.S."/>
            <person name="Martin F."/>
            <person name="Nordberg H.P."/>
            <person name="Cantor M.N."/>
            <person name="Hua S.X."/>
        </authorList>
    </citation>
    <scope>NUCLEOTIDE SEQUENCE [LARGE SCALE GENOMIC DNA]</scope>
    <source>
        <strain evidence="2 3">441</strain>
    </source>
</reference>
<gene>
    <name evidence="2" type="ORF">PISMIDRAFT_38293</name>
</gene>
<dbReference type="InterPro" id="IPR004875">
    <property type="entry name" value="DDE_SF_endonuclease_dom"/>
</dbReference>
<keyword evidence="3" id="KW-1185">Reference proteome</keyword>